<evidence type="ECO:0000313" key="2">
    <source>
        <dbReference type="EMBL" id="MBO1306255.1"/>
    </source>
</evidence>
<dbReference type="PANTHER" id="PTHR10353:SF296">
    <property type="entry name" value="6-PHOSPHO-BETA-GLUCOSIDASE"/>
    <property type="match status" value="1"/>
</dbReference>
<dbReference type="InterPro" id="IPR001360">
    <property type="entry name" value="Glyco_hydro_1"/>
</dbReference>
<comment type="similarity">
    <text evidence="1">Belongs to the glycosyl hydrolase 1 family.</text>
</comment>
<dbReference type="PANTHER" id="PTHR10353">
    <property type="entry name" value="GLYCOSYL HYDROLASE"/>
    <property type="match status" value="1"/>
</dbReference>
<comment type="caution">
    <text evidence="2">The sequence shown here is derived from an EMBL/GenBank/DDBJ whole genome shotgun (WGS) entry which is preliminary data.</text>
</comment>
<keyword evidence="3" id="KW-1185">Reference proteome</keyword>
<dbReference type="PROSITE" id="PS00653">
    <property type="entry name" value="GLYCOSYL_HYDROL_F1_2"/>
    <property type="match status" value="1"/>
</dbReference>
<dbReference type="RefSeq" id="WP_207673184.1">
    <property type="nucleotide sequence ID" value="NZ_JAFREM010000013.1"/>
</dbReference>
<dbReference type="Gene3D" id="3.20.20.80">
    <property type="entry name" value="Glycosidases"/>
    <property type="match status" value="1"/>
</dbReference>
<evidence type="ECO:0000313" key="3">
    <source>
        <dbReference type="Proteomes" id="UP000664601"/>
    </source>
</evidence>
<dbReference type="SUPFAM" id="SSF51445">
    <property type="entry name" value="(Trans)glycosidases"/>
    <property type="match status" value="1"/>
</dbReference>
<sequence>MSKFPKDFLWGGATAANQVEGAWQVDGKGVSISDICTGGSYNQNKRITPVLEEDTFYPSHDAINHYYRFKEDIALFAEMGFKVYRFSIAWTRIFPTGEEREPNEAGLKFYDQVIDECLKYGIEPLITISHFEMPYALTEKYNGWVDRRLVEMYVRYAEVLFKRYKGKVKYWLTFNEINCATMAQGNLQGTGILNEGSVDYMNQVDVPQLRFQALHHQFVASAKAVQLGHAIDENYKIGCMLANFTSYPLTPNPEDVLANQKAMRMSNHFCGDIQVRGAYPTFAQRYFDENKIVIEKMEGDDEILAEGTVDYYTFSYYTSFCQTTDPKELAAGNVFGGAPNPYLKANDWGWQIDPSGLRFALNEIYDRYQIPLMVVENGLGAKDVVEADGSINDDYRIDYVKQHIEAMGEAILDGVDLIGYTPWGCIDLVSLSTGEMAKRYGFIYVDRHDDGTGDFSRKRKKSFYWYKKVIETNGEELSV</sequence>
<dbReference type="GO" id="GO:0016787">
    <property type="term" value="F:hydrolase activity"/>
    <property type="evidence" value="ECO:0007669"/>
    <property type="project" value="UniProtKB-KW"/>
</dbReference>
<evidence type="ECO:0000256" key="1">
    <source>
        <dbReference type="RuleBase" id="RU003690"/>
    </source>
</evidence>
<dbReference type="PRINTS" id="PR00131">
    <property type="entry name" value="GLHYDRLASE1"/>
</dbReference>
<proteinExistence type="inferred from homology"/>
<dbReference type="InterPro" id="IPR017853">
    <property type="entry name" value="GH"/>
</dbReference>
<organism evidence="2 3">
    <name type="scientific">Candidatus Enterococcus moelleringii</name>
    <dbReference type="NCBI Taxonomy" id="2815325"/>
    <lineage>
        <taxon>Bacteria</taxon>
        <taxon>Bacillati</taxon>
        <taxon>Bacillota</taxon>
        <taxon>Bacilli</taxon>
        <taxon>Lactobacillales</taxon>
        <taxon>Enterococcaceae</taxon>
        <taxon>Enterococcus</taxon>
    </lineage>
</organism>
<dbReference type="Pfam" id="PF00232">
    <property type="entry name" value="Glyco_hydro_1"/>
    <property type="match status" value="1"/>
</dbReference>
<keyword evidence="2" id="KW-0378">Hydrolase</keyword>
<gene>
    <name evidence="2" type="ORF">JZO70_08795</name>
</gene>
<reference evidence="2 3" key="1">
    <citation type="submission" date="2021-03" db="EMBL/GenBank/DDBJ databases">
        <title>Enterococcal diversity collection.</title>
        <authorList>
            <person name="Gilmore M.S."/>
            <person name="Schwartzman J."/>
            <person name="Van Tyne D."/>
            <person name="Martin M."/>
            <person name="Earl A.M."/>
            <person name="Manson A.L."/>
            <person name="Straub T."/>
            <person name="Salamzade R."/>
            <person name="Saavedra J."/>
            <person name="Lebreton F."/>
            <person name="Prichula J."/>
            <person name="Schaufler K."/>
            <person name="Gaca A."/>
            <person name="Sgardioli B."/>
            <person name="Wagenaar J."/>
            <person name="Strong T."/>
        </authorList>
    </citation>
    <scope>NUCLEOTIDE SEQUENCE [LARGE SCALE GENOMIC DNA]</scope>
    <source>
        <strain evidence="2 3">669A</strain>
    </source>
</reference>
<name>A0ABS3LB16_9ENTE</name>
<dbReference type="Proteomes" id="UP000664601">
    <property type="component" value="Unassembled WGS sequence"/>
</dbReference>
<protein>
    <submittedName>
        <fullName evidence="2">Glycoside hydrolase family 1 protein</fullName>
    </submittedName>
</protein>
<accession>A0ABS3LB16</accession>
<dbReference type="InterPro" id="IPR033132">
    <property type="entry name" value="GH_1_N_CS"/>
</dbReference>
<dbReference type="EMBL" id="JAFREM010000013">
    <property type="protein sequence ID" value="MBO1306255.1"/>
    <property type="molecule type" value="Genomic_DNA"/>
</dbReference>